<proteinExistence type="predicted"/>
<evidence type="ECO:0000313" key="2">
    <source>
        <dbReference type="Proteomes" id="UP000541444"/>
    </source>
</evidence>
<dbReference type="PANTHER" id="PTHR35767:SF11">
    <property type="match status" value="1"/>
</dbReference>
<dbReference type="EMBL" id="JACGCM010000098">
    <property type="protein sequence ID" value="KAF6176440.1"/>
    <property type="molecule type" value="Genomic_DNA"/>
</dbReference>
<dbReference type="PANTHER" id="PTHR35767">
    <property type="entry name" value="HAPLESS PROTEIN"/>
    <property type="match status" value="1"/>
</dbReference>
<evidence type="ECO:0000313" key="1">
    <source>
        <dbReference type="EMBL" id="KAF6176440.1"/>
    </source>
</evidence>
<name>A0A7J7PAT0_9MAGN</name>
<protein>
    <submittedName>
        <fullName evidence="1">Uncharacterized protein</fullName>
    </submittedName>
</protein>
<reference evidence="1 2" key="1">
    <citation type="journal article" date="2020" name="IScience">
        <title>Genome Sequencing of the Endangered Kingdonia uniflora (Circaeasteraceae, Ranunculales) Reveals Potential Mechanisms of Evolutionary Specialization.</title>
        <authorList>
            <person name="Sun Y."/>
            <person name="Deng T."/>
            <person name="Zhang A."/>
            <person name="Moore M.J."/>
            <person name="Landis J.B."/>
            <person name="Lin N."/>
            <person name="Zhang H."/>
            <person name="Zhang X."/>
            <person name="Huang J."/>
            <person name="Zhang X."/>
            <person name="Sun H."/>
            <person name="Wang H."/>
        </authorList>
    </citation>
    <scope>NUCLEOTIDE SEQUENCE [LARGE SCALE GENOMIC DNA]</scope>
    <source>
        <strain evidence="1">TB1705</strain>
        <tissue evidence="1">Leaf</tissue>
    </source>
</reference>
<gene>
    <name evidence="1" type="ORF">GIB67_010077</name>
</gene>
<sequence>MEQNDDSSINISSLFSIRDYVVAARENNICNNWPFPEEYLEVCVKYCINRVLPPFETRDSLVRNPSRKQDECTNYSEESQDKFTSVSDSCLEDYDEKEIDSVGGDASTEEAVCKISEPMCLLSLSTNKYEHAEGSGLNSETSLQSLNLDHVKRLSHKRKKRKGKCKKRSMVDIIAKAKPCSMEDVEKKCEMNSQMYNE</sequence>
<organism evidence="1 2">
    <name type="scientific">Kingdonia uniflora</name>
    <dbReference type="NCBI Taxonomy" id="39325"/>
    <lineage>
        <taxon>Eukaryota</taxon>
        <taxon>Viridiplantae</taxon>
        <taxon>Streptophyta</taxon>
        <taxon>Embryophyta</taxon>
        <taxon>Tracheophyta</taxon>
        <taxon>Spermatophyta</taxon>
        <taxon>Magnoliopsida</taxon>
        <taxon>Ranunculales</taxon>
        <taxon>Circaeasteraceae</taxon>
        <taxon>Kingdonia</taxon>
    </lineage>
</organism>
<keyword evidence="2" id="KW-1185">Reference proteome</keyword>
<accession>A0A7J7PAT0</accession>
<comment type="caution">
    <text evidence="1">The sequence shown here is derived from an EMBL/GenBank/DDBJ whole genome shotgun (WGS) entry which is preliminary data.</text>
</comment>
<dbReference type="AlphaFoldDB" id="A0A7J7PAT0"/>
<dbReference type="OrthoDB" id="1929441at2759"/>
<dbReference type="Proteomes" id="UP000541444">
    <property type="component" value="Unassembled WGS sequence"/>
</dbReference>